<dbReference type="GO" id="GO:1990904">
    <property type="term" value="C:ribonucleoprotein complex"/>
    <property type="evidence" value="ECO:0007669"/>
    <property type="project" value="UniProtKB-KW"/>
</dbReference>
<accession>A0A2H0UNW9</accession>
<dbReference type="InterPro" id="IPR012678">
    <property type="entry name" value="Ribosomal_uL23/eL15/eS24_sf"/>
</dbReference>
<comment type="similarity">
    <text evidence="1 4">Belongs to the universal ribosomal protein uL23 family.</text>
</comment>
<evidence type="ECO:0000256" key="4">
    <source>
        <dbReference type="HAMAP-Rule" id="MF_01369"/>
    </source>
</evidence>
<dbReference type="GO" id="GO:0019843">
    <property type="term" value="F:rRNA binding"/>
    <property type="evidence" value="ECO:0007669"/>
    <property type="project" value="UniProtKB-UniRule"/>
</dbReference>
<dbReference type="Gene3D" id="3.30.70.330">
    <property type="match status" value="1"/>
</dbReference>
<dbReference type="Proteomes" id="UP000230903">
    <property type="component" value="Unassembled WGS sequence"/>
</dbReference>
<dbReference type="GO" id="GO:0006412">
    <property type="term" value="P:translation"/>
    <property type="evidence" value="ECO:0007669"/>
    <property type="project" value="UniProtKB-UniRule"/>
</dbReference>
<dbReference type="SUPFAM" id="SSF54189">
    <property type="entry name" value="Ribosomal proteins S24e, L23 and L15e"/>
    <property type="match status" value="1"/>
</dbReference>
<comment type="caution">
    <text evidence="5">The sequence shown here is derived from an EMBL/GenBank/DDBJ whole genome shotgun (WGS) entry which is preliminary data.</text>
</comment>
<dbReference type="GO" id="GO:0003735">
    <property type="term" value="F:structural constituent of ribosome"/>
    <property type="evidence" value="ECO:0007669"/>
    <property type="project" value="InterPro"/>
</dbReference>
<name>A0A2H0UNW9_9BACT</name>
<dbReference type="NCBIfam" id="NF004363">
    <property type="entry name" value="PRK05738.2-4"/>
    <property type="match status" value="1"/>
</dbReference>
<keyword evidence="4" id="KW-0699">rRNA-binding</keyword>
<reference evidence="6" key="1">
    <citation type="submission" date="2017-09" db="EMBL/GenBank/DDBJ databases">
        <title>Depth-based differentiation of microbial function through sediment-hosted aquifers and enrichment of novel symbionts in the deep terrestrial subsurface.</title>
        <authorList>
            <person name="Probst A.J."/>
            <person name="Ladd B."/>
            <person name="Jarett J.K."/>
            <person name="Geller-Mcgrath D.E."/>
            <person name="Sieber C.M.K."/>
            <person name="Emerson J.B."/>
            <person name="Anantharaman K."/>
            <person name="Thomas B.C."/>
            <person name="Malmstrom R."/>
            <person name="Stieglmeier M."/>
            <person name="Klingl A."/>
            <person name="Woyke T."/>
            <person name="Ryan C.M."/>
            <person name="Banfield J.F."/>
        </authorList>
    </citation>
    <scope>NUCLEOTIDE SEQUENCE [LARGE SCALE GENOMIC DNA]</scope>
</reference>
<evidence type="ECO:0000256" key="2">
    <source>
        <dbReference type="ARBA" id="ARBA00022980"/>
    </source>
</evidence>
<evidence type="ECO:0000313" key="5">
    <source>
        <dbReference type="EMBL" id="PIR88117.1"/>
    </source>
</evidence>
<proteinExistence type="inferred from homology"/>
<comment type="function">
    <text evidence="4">One of the early assembly proteins it binds 23S rRNA. One of the proteins that surrounds the polypeptide exit tunnel on the outside of the ribosome. Forms the main docking site for trigger factor binding to the ribosome.</text>
</comment>
<dbReference type="HAMAP" id="MF_01369_B">
    <property type="entry name" value="Ribosomal_uL23_B"/>
    <property type="match status" value="1"/>
</dbReference>
<gene>
    <name evidence="4" type="primary">rplW</name>
    <name evidence="5" type="ORF">COU10_01000</name>
</gene>
<dbReference type="AlphaFoldDB" id="A0A2H0UNW9"/>
<dbReference type="EMBL" id="PFBC01000016">
    <property type="protein sequence ID" value="PIR88117.1"/>
    <property type="molecule type" value="Genomic_DNA"/>
</dbReference>
<comment type="subunit">
    <text evidence="4">Part of the 50S ribosomal subunit. Contacts protein L29, and trigger factor when it is bound to the ribosome.</text>
</comment>
<sequence>MADKFLIKNPIMTEKATQMSAFGKYVFLVEKRANASEIKKALKEIYKIDVMSVNTINVRPKTRRLGRSVGQKPGYKKVIVTLKEGQKIDLAGA</sequence>
<keyword evidence="4" id="KW-0694">RNA-binding</keyword>
<dbReference type="PANTHER" id="PTHR11620">
    <property type="entry name" value="60S RIBOSOMAL PROTEIN L23A"/>
    <property type="match status" value="1"/>
</dbReference>
<protein>
    <recommendedName>
        <fullName evidence="4">Large ribosomal subunit protein uL23</fullName>
    </recommendedName>
</protein>
<evidence type="ECO:0000256" key="3">
    <source>
        <dbReference type="ARBA" id="ARBA00023274"/>
    </source>
</evidence>
<evidence type="ECO:0000256" key="1">
    <source>
        <dbReference type="ARBA" id="ARBA00006700"/>
    </source>
</evidence>
<evidence type="ECO:0000313" key="6">
    <source>
        <dbReference type="Proteomes" id="UP000230903"/>
    </source>
</evidence>
<organism evidence="5 6">
    <name type="scientific">Candidatus Harrisonbacteria bacterium CG10_big_fil_rev_8_21_14_0_10_45_28</name>
    <dbReference type="NCBI Taxonomy" id="1974586"/>
    <lineage>
        <taxon>Bacteria</taxon>
        <taxon>Candidatus Harrisoniibacteriota</taxon>
    </lineage>
</organism>
<dbReference type="InterPro" id="IPR013025">
    <property type="entry name" value="Ribosomal_uL23-like"/>
</dbReference>
<keyword evidence="2 4" id="KW-0689">Ribosomal protein</keyword>
<dbReference type="Pfam" id="PF00276">
    <property type="entry name" value="Ribosomal_L23"/>
    <property type="match status" value="1"/>
</dbReference>
<keyword evidence="3 4" id="KW-0687">Ribonucleoprotein</keyword>
<dbReference type="InterPro" id="IPR012677">
    <property type="entry name" value="Nucleotide-bd_a/b_plait_sf"/>
</dbReference>
<dbReference type="GO" id="GO:0005840">
    <property type="term" value="C:ribosome"/>
    <property type="evidence" value="ECO:0007669"/>
    <property type="project" value="UniProtKB-KW"/>
</dbReference>